<evidence type="ECO:0000259" key="4">
    <source>
        <dbReference type="Pfam" id="PF18018"/>
    </source>
</evidence>
<name>A0AAJ7BQT6_CEPCN</name>
<dbReference type="PANTHER" id="PTHR10416">
    <property type="entry name" value="DNA POLYMERASE DELTA SUBUNIT 2"/>
    <property type="match status" value="1"/>
</dbReference>
<accession>A0AAJ7BQT6</accession>
<dbReference type="Pfam" id="PF04042">
    <property type="entry name" value="DNA_pol_E_B"/>
    <property type="match status" value="1"/>
</dbReference>
<dbReference type="AlphaFoldDB" id="A0AAJ7BQT6"/>
<dbReference type="GO" id="GO:0006271">
    <property type="term" value="P:DNA strand elongation involved in DNA replication"/>
    <property type="evidence" value="ECO:0007669"/>
    <property type="project" value="TreeGrafter"/>
</dbReference>
<gene>
    <name evidence="6" type="primary">LOC107266272</name>
</gene>
<dbReference type="RefSeq" id="XP_015592070.1">
    <property type="nucleotide sequence ID" value="XM_015736584.2"/>
</dbReference>
<dbReference type="Pfam" id="PF18018">
    <property type="entry name" value="DNA_pol_D_N"/>
    <property type="match status" value="1"/>
</dbReference>
<organism evidence="5 6">
    <name type="scientific">Cephus cinctus</name>
    <name type="common">Wheat stem sawfly</name>
    <dbReference type="NCBI Taxonomy" id="211228"/>
    <lineage>
        <taxon>Eukaryota</taxon>
        <taxon>Metazoa</taxon>
        <taxon>Ecdysozoa</taxon>
        <taxon>Arthropoda</taxon>
        <taxon>Hexapoda</taxon>
        <taxon>Insecta</taxon>
        <taxon>Pterygota</taxon>
        <taxon>Neoptera</taxon>
        <taxon>Endopterygota</taxon>
        <taxon>Hymenoptera</taxon>
        <taxon>Cephoidea</taxon>
        <taxon>Cephidae</taxon>
        <taxon>Cephus</taxon>
    </lineage>
</organism>
<sequence>MVVNTEDNASSLLSTPSKEKPFILERKTVDYEDYSVRFSQEKQDYSVQFAHVYSARLNELKDILIKEICKKWGSIRIVKLAELEEVENERCVIIGTQFKHQQWKPSILKELGDDHDLIPTVPRNDYCSEKDVPFLEDEMLRVKLVGDKVNIKDIVTGIVCAVLGHEKADGTFEVEDWCFPGCAPKTITPEPVTKGKVLILSGLDMVHHSQSLSQSLLTEWICGMAGNSIAQAEEASIVRVIIAGNGVRSSPEIFSSTGLYSGKAKDREVYKETAEGTKRLDSFINELAQCCLVTLMPGQHDPTGVMLPQKPLHPCMLPKSSRYENFTGVANPWSGKIGTRVFLGTSGQPIEDIMRVSGLANGTPLEWLAKTLVWRHLCPTAPDTLPSYPYCGKDLFIIHECPDIYFVSNMDKFETKLWIGQDGQRVRLISVPQFSTTNTAVLVDLDSLDTQIVSFGTS</sequence>
<dbReference type="Gene3D" id="3.60.21.50">
    <property type="match status" value="1"/>
</dbReference>
<proteinExistence type="inferred from homology"/>
<feature type="domain" description="DNA polymerase delta subunit OB-fold" evidence="4">
    <location>
        <begin position="48"/>
        <end position="177"/>
    </location>
</feature>
<dbReference type="InterPro" id="IPR007185">
    <property type="entry name" value="DNA_pol_a/d/e_bsu"/>
</dbReference>
<keyword evidence="5" id="KW-1185">Reference proteome</keyword>
<evidence type="ECO:0000259" key="3">
    <source>
        <dbReference type="Pfam" id="PF04042"/>
    </source>
</evidence>
<evidence type="ECO:0000313" key="5">
    <source>
        <dbReference type="Proteomes" id="UP000694920"/>
    </source>
</evidence>
<dbReference type="InterPro" id="IPR024826">
    <property type="entry name" value="DNA_pol_delta/II_ssu"/>
</dbReference>
<evidence type="ECO:0000256" key="1">
    <source>
        <dbReference type="ARBA" id="ARBA00006035"/>
    </source>
</evidence>
<dbReference type="Gene3D" id="2.40.50.430">
    <property type="match status" value="1"/>
</dbReference>
<comment type="similarity">
    <text evidence="1">Belongs to the DNA polymerase delta/II small subunit family.</text>
</comment>
<reference evidence="6" key="1">
    <citation type="submission" date="2025-08" db="UniProtKB">
        <authorList>
            <consortium name="RefSeq"/>
        </authorList>
    </citation>
    <scope>IDENTIFICATION</scope>
</reference>
<dbReference type="PANTHER" id="PTHR10416:SF0">
    <property type="entry name" value="DNA POLYMERASE DELTA SUBUNIT 2"/>
    <property type="match status" value="1"/>
</dbReference>
<dbReference type="KEGG" id="ccin:107266272"/>
<dbReference type="GeneID" id="107266272"/>
<feature type="domain" description="DNA polymerase alpha/delta/epsilon subunit B" evidence="3">
    <location>
        <begin position="197"/>
        <end position="414"/>
    </location>
</feature>
<protein>
    <submittedName>
        <fullName evidence="6">DNA polymerase delta small subunit</fullName>
    </submittedName>
</protein>
<evidence type="ECO:0000313" key="6">
    <source>
        <dbReference type="RefSeq" id="XP_015592070.1"/>
    </source>
</evidence>
<evidence type="ECO:0000256" key="2">
    <source>
        <dbReference type="ARBA" id="ARBA00022705"/>
    </source>
</evidence>
<dbReference type="Proteomes" id="UP000694920">
    <property type="component" value="Unplaced"/>
</dbReference>
<keyword evidence="2" id="KW-0235">DNA replication</keyword>
<dbReference type="GO" id="GO:0003677">
    <property type="term" value="F:DNA binding"/>
    <property type="evidence" value="ECO:0007669"/>
    <property type="project" value="InterPro"/>
</dbReference>
<dbReference type="GO" id="GO:0043625">
    <property type="term" value="C:delta DNA polymerase complex"/>
    <property type="evidence" value="ECO:0007669"/>
    <property type="project" value="TreeGrafter"/>
</dbReference>
<dbReference type="InterPro" id="IPR040663">
    <property type="entry name" value="DNA_pol_D_N"/>
</dbReference>